<proteinExistence type="predicted"/>
<dbReference type="PANTHER" id="PTHR18896:SF76">
    <property type="entry name" value="PHOSPHOLIPASE"/>
    <property type="match status" value="1"/>
</dbReference>
<dbReference type="InterPro" id="IPR011989">
    <property type="entry name" value="ARM-like"/>
</dbReference>
<keyword evidence="6" id="KW-0443">Lipid metabolism</keyword>
<evidence type="ECO:0000256" key="2">
    <source>
        <dbReference type="ARBA" id="ARBA00012027"/>
    </source>
</evidence>
<comment type="caution">
    <text evidence="8">The sequence shown here is derived from an EMBL/GenBank/DDBJ whole genome shotgun (WGS) entry which is preliminary data.</text>
</comment>
<evidence type="ECO:0000313" key="9">
    <source>
        <dbReference type="Proteomes" id="UP000186817"/>
    </source>
</evidence>
<dbReference type="Proteomes" id="UP000186817">
    <property type="component" value="Unassembled WGS sequence"/>
</dbReference>
<keyword evidence="3" id="KW-0677">Repeat</keyword>
<dbReference type="AlphaFoldDB" id="A0A1Q9D5D5"/>
<dbReference type="EMBL" id="LSRX01000716">
    <property type="protein sequence ID" value="OLP90337.1"/>
    <property type="molecule type" value="Genomic_DNA"/>
</dbReference>
<evidence type="ECO:0000256" key="6">
    <source>
        <dbReference type="ARBA" id="ARBA00023098"/>
    </source>
</evidence>
<feature type="domain" description="PLD phosphodiesterase" evidence="7">
    <location>
        <begin position="392"/>
        <end position="419"/>
    </location>
</feature>
<keyword evidence="4" id="KW-0378">Hydrolase</keyword>
<comment type="catalytic activity">
    <reaction evidence="1">
        <text>a 1,2-diacyl-sn-glycero-3-phosphocholine + H2O = a 1,2-diacyl-sn-glycero-3-phosphate + choline + H(+)</text>
        <dbReference type="Rhea" id="RHEA:14445"/>
        <dbReference type="ChEBI" id="CHEBI:15354"/>
        <dbReference type="ChEBI" id="CHEBI:15377"/>
        <dbReference type="ChEBI" id="CHEBI:15378"/>
        <dbReference type="ChEBI" id="CHEBI:57643"/>
        <dbReference type="ChEBI" id="CHEBI:58608"/>
        <dbReference type="EC" id="3.1.4.4"/>
    </reaction>
</comment>
<dbReference type="OrthoDB" id="416306at2759"/>
<dbReference type="Gene3D" id="1.25.10.10">
    <property type="entry name" value="Leucine-rich Repeat Variant"/>
    <property type="match status" value="1"/>
</dbReference>
<sequence>MRFPVGTHGRYISQVDMASEMLRHAASVVGHGSRLPIFAQIAGVAASQLARVLQKHGERHRRRRAVNTEAKQVAASVDASIWALGMICEHQEKNVGGDSTGAWQMWLSHMPPRYDKEIGQKASAQLLELVVKNHPVVTAPEQLPRVLAIFADVYKSKNSNSVLDKEMASAVARAGEGSVKGLAANLPERPMMQHPCSSEDAQAFHAVSLQLSTAAVGPRVFVVRQSPFSLKIFRMPAVCMRCALLLLTLTQHTSDATRYLPALDPLGNDEFVPERHSFEWLPCNAELVHCGQDYFYEVYKQFQTANEIIVMGWWTVIDAKIFSPTYGEPPSVTMKDLIKKAAERGATIYYLFWQTLLSEQMGYPVEESAAELRALHPNVKTLVDTSRDAVTVLWSAHIKVTIFDRGLAYAGGIDFAGSRLDSARHKLPDEARTPSPGNLKDGQHGYFKPWEDVMVKLTGEVAEDLAAVAVERWWTWCEQFTFFSFTGKKEGCKSEQMPPLTSLGSLSVTLLSKAEGTEQVVLETDGAYKEQPVQTMTAIGQAAVLDLGARRDLSKRAVLNVHVVTNKGHLFTQPPPETSTTPFQGDLCTVVTGGRKRGSKLSELVSKGCTCEGNARVAGKDPGCKTEEMMKQYEAEELLGLGCFCQDYSKTFAVVDLRSDSPKEVTVAGARLQIQHSKKAVALAASATGLQ</sequence>
<keyword evidence="9" id="KW-1185">Reference proteome</keyword>
<dbReference type="GO" id="GO:0004630">
    <property type="term" value="F:phospholipase D activity"/>
    <property type="evidence" value="ECO:0007669"/>
    <property type="project" value="UniProtKB-EC"/>
</dbReference>
<organism evidence="8 9">
    <name type="scientific">Symbiodinium microadriaticum</name>
    <name type="common">Dinoflagellate</name>
    <name type="synonym">Zooxanthella microadriatica</name>
    <dbReference type="NCBI Taxonomy" id="2951"/>
    <lineage>
        <taxon>Eukaryota</taxon>
        <taxon>Sar</taxon>
        <taxon>Alveolata</taxon>
        <taxon>Dinophyceae</taxon>
        <taxon>Suessiales</taxon>
        <taxon>Symbiodiniaceae</taxon>
        <taxon>Symbiodinium</taxon>
    </lineage>
</organism>
<gene>
    <name evidence="8" type="primary">pldC</name>
    <name evidence="8" type="ORF">AK812_SmicGene28088</name>
</gene>
<evidence type="ECO:0000313" key="8">
    <source>
        <dbReference type="EMBL" id="OLP90337.1"/>
    </source>
</evidence>
<keyword evidence="5" id="KW-0442">Lipid degradation</keyword>
<protein>
    <recommendedName>
        <fullName evidence="2">phospholipase D</fullName>
        <ecNumber evidence="2">3.1.4.4</ecNumber>
    </recommendedName>
</protein>
<dbReference type="SUPFAM" id="SSF56024">
    <property type="entry name" value="Phospholipase D/nuclease"/>
    <property type="match status" value="1"/>
</dbReference>
<evidence type="ECO:0000256" key="1">
    <source>
        <dbReference type="ARBA" id="ARBA00000798"/>
    </source>
</evidence>
<dbReference type="EC" id="3.1.4.4" evidence="2"/>
<evidence type="ECO:0000256" key="3">
    <source>
        <dbReference type="ARBA" id="ARBA00022737"/>
    </source>
</evidence>
<evidence type="ECO:0000259" key="7">
    <source>
        <dbReference type="PROSITE" id="PS50035"/>
    </source>
</evidence>
<dbReference type="PROSITE" id="PS50035">
    <property type="entry name" value="PLD"/>
    <property type="match status" value="1"/>
</dbReference>
<dbReference type="InterPro" id="IPR015679">
    <property type="entry name" value="PLipase_D_fam"/>
</dbReference>
<dbReference type="GO" id="GO:0009395">
    <property type="term" value="P:phospholipid catabolic process"/>
    <property type="evidence" value="ECO:0007669"/>
    <property type="project" value="TreeGrafter"/>
</dbReference>
<dbReference type="Gene3D" id="3.30.870.10">
    <property type="entry name" value="Endonuclease Chain A"/>
    <property type="match status" value="1"/>
</dbReference>
<dbReference type="PANTHER" id="PTHR18896">
    <property type="entry name" value="PHOSPHOLIPASE D"/>
    <property type="match status" value="1"/>
</dbReference>
<reference evidence="8 9" key="1">
    <citation type="submission" date="2016-02" db="EMBL/GenBank/DDBJ databases">
        <title>Genome analysis of coral dinoflagellate symbionts highlights evolutionary adaptations to a symbiotic lifestyle.</title>
        <authorList>
            <person name="Aranda M."/>
            <person name="Li Y."/>
            <person name="Liew Y.J."/>
            <person name="Baumgarten S."/>
            <person name="Simakov O."/>
            <person name="Wilson M."/>
            <person name="Piel J."/>
            <person name="Ashoor H."/>
            <person name="Bougouffa S."/>
            <person name="Bajic V.B."/>
            <person name="Ryu T."/>
            <person name="Ravasi T."/>
            <person name="Bayer T."/>
            <person name="Micklem G."/>
            <person name="Kim H."/>
            <person name="Bhak J."/>
            <person name="Lajeunesse T.C."/>
            <person name="Voolstra C.R."/>
        </authorList>
    </citation>
    <scope>NUCLEOTIDE SEQUENCE [LARGE SCALE GENOMIC DNA]</scope>
    <source>
        <strain evidence="8 9">CCMP2467</strain>
    </source>
</reference>
<evidence type="ECO:0000256" key="4">
    <source>
        <dbReference type="ARBA" id="ARBA00022801"/>
    </source>
</evidence>
<name>A0A1Q9D5D5_SYMMI</name>
<dbReference type="InterPro" id="IPR001736">
    <property type="entry name" value="PLipase_D/transphosphatidylase"/>
</dbReference>
<evidence type="ECO:0000256" key="5">
    <source>
        <dbReference type="ARBA" id="ARBA00022963"/>
    </source>
</evidence>
<accession>A0A1Q9D5D5</accession>